<feature type="transmembrane region" description="Helical" evidence="7">
    <location>
        <begin position="103"/>
        <end position="125"/>
    </location>
</feature>
<evidence type="ECO:0000256" key="5">
    <source>
        <dbReference type="ARBA" id="ARBA00022989"/>
    </source>
</evidence>
<keyword evidence="10" id="KW-1185">Reference proteome</keyword>
<dbReference type="GO" id="GO:0005741">
    <property type="term" value="C:mitochondrial outer membrane"/>
    <property type="evidence" value="ECO:0007669"/>
    <property type="project" value="TreeGrafter"/>
</dbReference>
<protein>
    <recommendedName>
        <fullName evidence="8">Bcl-2 Bcl-2 homology region 1-3 domain-containing protein</fullName>
    </recommendedName>
</protein>
<dbReference type="InterPro" id="IPR046371">
    <property type="entry name" value="Bcl-2_BH1-3"/>
</dbReference>
<dbReference type="PANTHER" id="PTHR11256">
    <property type="entry name" value="BCL-2 RELATED"/>
    <property type="match status" value="1"/>
</dbReference>
<dbReference type="Ensembl" id="ENSSVLT00005021175.1">
    <property type="protein sequence ID" value="ENSSVLP00005019019.1"/>
    <property type="gene ID" value="ENSSVLG00005015223.1"/>
</dbReference>
<dbReference type="PANTHER" id="PTHR11256:SF48">
    <property type="entry name" value="BCL-2-RELATED OVARIAN KILLER PROTEIN"/>
    <property type="match status" value="1"/>
</dbReference>
<dbReference type="GO" id="GO:0001836">
    <property type="term" value="P:release of cytochrome c from mitochondria"/>
    <property type="evidence" value="ECO:0007669"/>
    <property type="project" value="TreeGrafter"/>
</dbReference>
<evidence type="ECO:0000313" key="10">
    <source>
        <dbReference type="Proteomes" id="UP000694564"/>
    </source>
</evidence>
<evidence type="ECO:0000256" key="1">
    <source>
        <dbReference type="ARBA" id="ARBA00004167"/>
    </source>
</evidence>
<evidence type="ECO:0000256" key="2">
    <source>
        <dbReference type="ARBA" id="ARBA00009458"/>
    </source>
</evidence>
<keyword evidence="6 7" id="KW-0472">Membrane</keyword>
<proteinExistence type="inferred from homology"/>
<accession>A0A8D2D4E0</accession>
<feature type="domain" description="Bcl-2 Bcl-2 homology region 1-3" evidence="8">
    <location>
        <begin position="37"/>
        <end position="92"/>
    </location>
</feature>
<comment type="similarity">
    <text evidence="2">Belongs to the Bcl-2 family.</text>
</comment>
<dbReference type="InterPro" id="IPR036834">
    <property type="entry name" value="Bcl-2-like_sf"/>
</dbReference>
<dbReference type="Gene3D" id="1.10.437.10">
    <property type="entry name" value="Blc2-like"/>
    <property type="match status" value="1"/>
</dbReference>
<dbReference type="InterPro" id="IPR026298">
    <property type="entry name" value="Bcl-2_fam"/>
</dbReference>
<dbReference type="GeneTree" id="ENSGT01010000224362"/>
<dbReference type="Proteomes" id="UP000694564">
    <property type="component" value="Unassembled WGS sequence"/>
</dbReference>
<evidence type="ECO:0000259" key="8">
    <source>
        <dbReference type="Pfam" id="PF00452"/>
    </source>
</evidence>
<comment type="subcellular location">
    <subcellularLocation>
        <location evidence="1">Membrane</location>
        <topology evidence="1">Single-pass membrane protein</topology>
    </subcellularLocation>
</comment>
<reference evidence="9" key="1">
    <citation type="submission" date="2025-08" db="UniProtKB">
        <authorList>
            <consortium name="Ensembl"/>
        </authorList>
    </citation>
    <scope>IDENTIFICATION</scope>
</reference>
<dbReference type="Pfam" id="PF00452">
    <property type="entry name" value="Bcl-2"/>
    <property type="match status" value="1"/>
</dbReference>
<dbReference type="GO" id="GO:0042981">
    <property type="term" value="P:regulation of apoptotic process"/>
    <property type="evidence" value="ECO:0007669"/>
    <property type="project" value="InterPro"/>
</dbReference>
<organism evidence="9 10">
    <name type="scientific">Sciurus vulgaris</name>
    <name type="common">Eurasian red squirrel</name>
    <dbReference type="NCBI Taxonomy" id="55149"/>
    <lineage>
        <taxon>Eukaryota</taxon>
        <taxon>Metazoa</taxon>
        <taxon>Chordata</taxon>
        <taxon>Craniata</taxon>
        <taxon>Vertebrata</taxon>
        <taxon>Euteleostomi</taxon>
        <taxon>Mammalia</taxon>
        <taxon>Eutheria</taxon>
        <taxon>Euarchontoglires</taxon>
        <taxon>Glires</taxon>
        <taxon>Rodentia</taxon>
        <taxon>Sciuromorpha</taxon>
        <taxon>Sciuridae</taxon>
        <taxon>Sciurinae</taxon>
        <taxon>Sciurini</taxon>
        <taxon>Sciurus</taxon>
    </lineage>
</organism>
<keyword evidence="4" id="KW-0053">Apoptosis</keyword>
<keyword evidence="5 7" id="KW-1133">Transmembrane helix</keyword>
<dbReference type="GO" id="GO:0051400">
    <property type="term" value="F:BH domain binding"/>
    <property type="evidence" value="ECO:0007669"/>
    <property type="project" value="TreeGrafter"/>
</dbReference>
<evidence type="ECO:0000256" key="6">
    <source>
        <dbReference type="ARBA" id="ARBA00023136"/>
    </source>
</evidence>
<keyword evidence="3 7" id="KW-0812">Transmembrane</keyword>
<dbReference type="SUPFAM" id="SSF56854">
    <property type="entry name" value="Bcl-2 inhibitors of programmed cell death"/>
    <property type="match status" value="1"/>
</dbReference>
<sequence length="128" mass="13954">MTSGPPIEPHGNPPLHPPLVSAGGLGLSGHRRSTLCAGIMWGKVVFPYTVATGLVMDCFRQAQPTMVHALVDCLGEFVHRTLAAWLRRHGGWLSPCTDPDLHAHWLVAVLCSFGCFPNAVFFMLLPER</sequence>
<evidence type="ECO:0000256" key="4">
    <source>
        <dbReference type="ARBA" id="ARBA00022703"/>
    </source>
</evidence>
<reference evidence="9" key="2">
    <citation type="submission" date="2025-09" db="UniProtKB">
        <authorList>
            <consortium name="Ensembl"/>
        </authorList>
    </citation>
    <scope>IDENTIFICATION</scope>
</reference>
<evidence type="ECO:0000256" key="3">
    <source>
        <dbReference type="ARBA" id="ARBA00022692"/>
    </source>
</evidence>
<evidence type="ECO:0000256" key="7">
    <source>
        <dbReference type="SAM" id="Phobius"/>
    </source>
</evidence>
<dbReference type="AlphaFoldDB" id="A0A8D2D4E0"/>
<name>A0A8D2D4E0_SCIVU</name>
<dbReference type="InterPro" id="IPR002475">
    <property type="entry name" value="Bcl2-like"/>
</dbReference>
<dbReference type="GO" id="GO:0097192">
    <property type="term" value="P:extrinsic apoptotic signaling pathway in absence of ligand"/>
    <property type="evidence" value="ECO:0007669"/>
    <property type="project" value="TreeGrafter"/>
</dbReference>
<dbReference type="GO" id="GO:0008630">
    <property type="term" value="P:intrinsic apoptotic signaling pathway in response to DNA damage"/>
    <property type="evidence" value="ECO:0007669"/>
    <property type="project" value="TreeGrafter"/>
</dbReference>
<dbReference type="PROSITE" id="PS50062">
    <property type="entry name" value="BCL2_FAMILY"/>
    <property type="match status" value="1"/>
</dbReference>
<evidence type="ECO:0000313" key="9">
    <source>
        <dbReference type="Ensembl" id="ENSSVLP00005019019.1"/>
    </source>
</evidence>